<dbReference type="Proteomes" id="UP001378592">
    <property type="component" value="Unassembled WGS sequence"/>
</dbReference>
<organism evidence="9 10">
    <name type="scientific">Gryllus longicercus</name>
    <dbReference type="NCBI Taxonomy" id="2509291"/>
    <lineage>
        <taxon>Eukaryota</taxon>
        <taxon>Metazoa</taxon>
        <taxon>Ecdysozoa</taxon>
        <taxon>Arthropoda</taxon>
        <taxon>Hexapoda</taxon>
        <taxon>Insecta</taxon>
        <taxon>Pterygota</taxon>
        <taxon>Neoptera</taxon>
        <taxon>Polyneoptera</taxon>
        <taxon>Orthoptera</taxon>
        <taxon>Ensifera</taxon>
        <taxon>Gryllidea</taxon>
        <taxon>Grylloidea</taxon>
        <taxon>Gryllidae</taxon>
        <taxon>Gryllinae</taxon>
        <taxon>Gryllus</taxon>
    </lineage>
</organism>
<evidence type="ECO:0000256" key="4">
    <source>
        <dbReference type="ARBA" id="ARBA00022490"/>
    </source>
</evidence>
<evidence type="ECO:0000256" key="7">
    <source>
        <dbReference type="ARBA" id="ARBA00026004"/>
    </source>
</evidence>
<dbReference type="EMBL" id="JAZDUA010000028">
    <property type="protein sequence ID" value="KAK7872196.1"/>
    <property type="molecule type" value="Genomic_DNA"/>
</dbReference>
<evidence type="ECO:0000256" key="1">
    <source>
        <dbReference type="ARBA" id="ARBA00004496"/>
    </source>
</evidence>
<dbReference type="Pfam" id="PF15294">
    <property type="entry name" value="Leu_zip"/>
    <property type="match status" value="1"/>
</dbReference>
<reference evidence="9 10" key="1">
    <citation type="submission" date="2024-03" db="EMBL/GenBank/DDBJ databases">
        <title>The genome assembly and annotation of the cricket Gryllus longicercus Weissman &amp; Gray.</title>
        <authorList>
            <person name="Szrajer S."/>
            <person name="Gray D."/>
            <person name="Ylla G."/>
        </authorList>
    </citation>
    <scope>NUCLEOTIDE SEQUENCE [LARGE SCALE GENOMIC DNA]</scope>
    <source>
        <strain evidence="9">DAG 2021-001</strain>
        <tissue evidence="9">Whole body minus gut</tissue>
    </source>
</reference>
<comment type="subunit">
    <text evidence="7">Self-associates. Interacts with BBS9; the interaction mediates the association of LZTL1 with the BBsome complex and regulates BBSome ciliary trafficking.</text>
</comment>
<evidence type="ECO:0000256" key="8">
    <source>
        <dbReference type="SAM" id="Coils"/>
    </source>
</evidence>
<dbReference type="GO" id="GO:0005737">
    <property type="term" value="C:cytoplasm"/>
    <property type="evidence" value="ECO:0007669"/>
    <property type="project" value="UniProtKB-SubCell"/>
</dbReference>
<comment type="caution">
    <text evidence="9">The sequence shown here is derived from an EMBL/GenBank/DDBJ whole genome shotgun (WGS) entry which is preliminary data.</text>
</comment>
<dbReference type="InterPro" id="IPR026157">
    <property type="entry name" value="LZTFL1"/>
</dbReference>
<comment type="function">
    <text evidence="6">Regulates ciliary localization of the BBSome complex. Together with the BBSome complex, controls SMO ciliary trafficking and contributes to the sonic hedgehog (SHH) pathway regulation. May play a role in neurite outgrowth. May have tumor suppressor function.</text>
</comment>
<keyword evidence="10" id="KW-1185">Reference proteome</keyword>
<evidence type="ECO:0000256" key="2">
    <source>
        <dbReference type="ARBA" id="ARBA00008868"/>
    </source>
</evidence>
<keyword evidence="5 8" id="KW-0175">Coiled coil</keyword>
<comment type="subcellular location">
    <subcellularLocation>
        <location evidence="1">Cytoplasm</location>
    </subcellularLocation>
</comment>
<evidence type="ECO:0000256" key="6">
    <source>
        <dbReference type="ARBA" id="ARBA00024898"/>
    </source>
</evidence>
<evidence type="ECO:0000313" key="9">
    <source>
        <dbReference type="EMBL" id="KAK7872196.1"/>
    </source>
</evidence>
<dbReference type="PANTHER" id="PTHR21635:SF0">
    <property type="entry name" value="LEUCINE ZIPPER TRANSCRIPTION FACTOR-LIKE PROTEIN 1"/>
    <property type="match status" value="1"/>
</dbReference>
<keyword evidence="4" id="KW-0963">Cytoplasm</keyword>
<accession>A0AAN9VYC2</accession>
<evidence type="ECO:0000256" key="5">
    <source>
        <dbReference type="ARBA" id="ARBA00023054"/>
    </source>
</evidence>
<proteinExistence type="inferred from homology"/>
<dbReference type="AlphaFoldDB" id="A0AAN9VYC2"/>
<name>A0AAN9VYC2_9ORTH</name>
<dbReference type="GO" id="GO:1903565">
    <property type="term" value="P:negative regulation of protein localization to cilium"/>
    <property type="evidence" value="ECO:0007669"/>
    <property type="project" value="TreeGrafter"/>
</dbReference>
<sequence>MSDLDLNEHHEEIIINYMRFARYQRSQNLKAVEYCFKDVKDSRLLEDTYTSEEVNDILNGLCKVVQTDIETDLINTCHSNVLLLKQLFKQAEKWHLRLQADLSQLENKEMLESIKTLERHEILGIFPDKTPQSPAKVRLQPLSDVHGSMPLLNLEIERLKSENEKLKTSLTVAEDKMVSSQEQMDQLKNNLTRALNQIGDLQKQVKDCPQPSQLNEMQSELAETKHRLDIDKQEALAEHEQLQLELENAKQLVKEAQSQLQLAEQELERKFSETAVYTNMKKMLAKKNEQIKTLRSQLHEFQIGDKEKIDD</sequence>
<gene>
    <name evidence="9" type="ORF">R5R35_001756</name>
</gene>
<dbReference type="PANTHER" id="PTHR21635">
    <property type="entry name" value="LEUCINE ZIPPER TRANSCRIPTION FACTOR LIKE"/>
    <property type="match status" value="1"/>
</dbReference>
<feature type="coiled-coil region" evidence="8">
    <location>
        <begin position="149"/>
        <end position="297"/>
    </location>
</feature>
<protein>
    <recommendedName>
        <fullName evidence="3">Leucine zipper transcription factor-like protein 1</fullName>
    </recommendedName>
</protein>
<evidence type="ECO:0000256" key="3">
    <source>
        <dbReference type="ARBA" id="ARBA00018920"/>
    </source>
</evidence>
<evidence type="ECO:0000313" key="10">
    <source>
        <dbReference type="Proteomes" id="UP001378592"/>
    </source>
</evidence>
<dbReference type="Gene3D" id="1.10.287.1490">
    <property type="match status" value="1"/>
</dbReference>
<comment type="similarity">
    <text evidence="2">Belongs to the LZTFL1 family.</text>
</comment>